<organism evidence="2">
    <name type="scientific">Heterosigma akashiwo</name>
    <name type="common">Chromophytic alga</name>
    <name type="synonym">Heterosigma carterae</name>
    <dbReference type="NCBI Taxonomy" id="2829"/>
    <lineage>
        <taxon>Eukaryota</taxon>
        <taxon>Sar</taxon>
        <taxon>Stramenopiles</taxon>
        <taxon>Ochrophyta</taxon>
        <taxon>Raphidophyceae</taxon>
        <taxon>Chattonellales</taxon>
        <taxon>Chattonellaceae</taxon>
        <taxon>Heterosigma</taxon>
    </lineage>
</organism>
<protein>
    <recommendedName>
        <fullName evidence="1">Coenzyme Q-binding protein COQ10 START domain-containing protein</fullName>
    </recommendedName>
</protein>
<dbReference type="Gene3D" id="3.30.530.20">
    <property type="match status" value="1"/>
</dbReference>
<dbReference type="InterPro" id="IPR023393">
    <property type="entry name" value="START-like_dom_sf"/>
</dbReference>
<reference evidence="2" key="1">
    <citation type="submission" date="2021-01" db="EMBL/GenBank/DDBJ databases">
        <authorList>
            <person name="Corre E."/>
            <person name="Pelletier E."/>
            <person name="Niang G."/>
            <person name="Scheremetjew M."/>
            <person name="Finn R."/>
            <person name="Kale V."/>
            <person name="Holt S."/>
            <person name="Cochrane G."/>
            <person name="Meng A."/>
            <person name="Brown T."/>
            <person name="Cohen L."/>
        </authorList>
    </citation>
    <scope>NUCLEOTIDE SEQUENCE</scope>
    <source>
        <strain evidence="2">CCMP3107</strain>
    </source>
</reference>
<feature type="domain" description="Coenzyme Q-binding protein COQ10 START" evidence="1">
    <location>
        <begin position="106"/>
        <end position="257"/>
    </location>
</feature>
<dbReference type="InterPro" id="IPR005031">
    <property type="entry name" value="COQ10_START"/>
</dbReference>
<sequence>MNGATSPLKSRPCMCRKVLFILVICFVFCLQTLHAFTQSRGGLSISSTQLRTTGTVPVRISRSHTPTMVFGFGRRKDGSPGHEDNVDVRIEAPSMNSRKISGSIVIDRPVDDVWKILSDYDHLADNVPNLTQSKLVPHPTGGIRLFQEGAQKIIGFDFRASLTMDMTEVMEKAEEKFGQRKILFKLVESAMFNGFDGEWSIQNYSRIKNPNPTGTDDQWIYTSKVFYSVVVKPRGPVPVAALEWQIKSEVPNNLRAVKLATERLPCSAGAYVPPAEAHFDAPPAVDPAAAAYGAGGGGAAKARTGAGVAASGGSYWEEDETLDMYVEKQI</sequence>
<dbReference type="PANTHER" id="PTHR34060:SF1">
    <property type="entry name" value="POLYKETIDE CYCLASE _ DEHYDRASE AND LIPID TRANSPORT PROTEIN"/>
    <property type="match status" value="1"/>
</dbReference>
<name>A0A6V1KTJ0_HETAK</name>
<dbReference type="EMBL" id="HBIU01046919">
    <property type="protein sequence ID" value="CAE0642176.1"/>
    <property type="molecule type" value="Transcribed_RNA"/>
</dbReference>
<dbReference type="Pfam" id="PF03364">
    <property type="entry name" value="Polyketide_cyc"/>
    <property type="match status" value="1"/>
</dbReference>
<dbReference type="AlphaFoldDB" id="A0A6V1KTJ0"/>
<evidence type="ECO:0000259" key="1">
    <source>
        <dbReference type="Pfam" id="PF03364"/>
    </source>
</evidence>
<dbReference type="PANTHER" id="PTHR34060">
    <property type="entry name" value="POLYKETIDE CYCLASE / DEHYDRASE AND LIPID TRANSPORT PROTEIN"/>
    <property type="match status" value="1"/>
</dbReference>
<proteinExistence type="predicted"/>
<dbReference type="SUPFAM" id="SSF55961">
    <property type="entry name" value="Bet v1-like"/>
    <property type="match status" value="1"/>
</dbReference>
<accession>A0A6V1KTJ0</accession>
<evidence type="ECO:0000313" key="2">
    <source>
        <dbReference type="EMBL" id="CAE0642176.1"/>
    </source>
</evidence>
<gene>
    <name evidence="2" type="ORF">HAKA00212_LOCUS21032</name>
</gene>